<dbReference type="Proteomes" id="UP000640930">
    <property type="component" value="Unassembled WGS sequence"/>
</dbReference>
<keyword evidence="6" id="KW-1185">Reference proteome</keyword>
<dbReference type="PANTHER" id="PTHR43085">
    <property type="entry name" value="HEXOKINASE FAMILY MEMBER"/>
    <property type="match status" value="1"/>
</dbReference>
<dbReference type="InterPro" id="IPR029056">
    <property type="entry name" value="Ribokinase-like"/>
</dbReference>
<name>A0ABR8XDV1_9BACL</name>
<evidence type="ECO:0000313" key="5">
    <source>
        <dbReference type="EMBL" id="MBD8027349.1"/>
    </source>
</evidence>
<dbReference type="Pfam" id="PF00294">
    <property type="entry name" value="PfkB"/>
    <property type="match status" value="1"/>
</dbReference>
<dbReference type="Gene3D" id="3.40.1190.20">
    <property type="match status" value="1"/>
</dbReference>
<keyword evidence="2" id="KW-0808">Transferase</keyword>
<evidence type="ECO:0000256" key="2">
    <source>
        <dbReference type="ARBA" id="ARBA00022679"/>
    </source>
</evidence>
<dbReference type="CDD" id="cd01167">
    <property type="entry name" value="bac_FRK"/>
    <property type="match status" value="1"/>
</dbReference>
<reference evidence="5 6" key="1">
    <citation type="submission" date="2020-08" db="EMBL/GenBank/DDBJ databases">
        <title>A Genomic Blueprint of the Chicken Gut Microbiome.</title>
        <authorList>
            <person name="Gilroy R."/>
            <person name="Ravi A."/>
            <person name="Getino M."/>
            <person name="Pursley I."/>
            <person name="Horton D.L."/>
            <person name="Alikhan N.-F."/>
            <person name="Baker D."/>
            <person name="Gharbi K."/>
            <person name="Hall N."/>
            <person name="Watson M."/>
            <person name="Adriaenssens E.M."/>
            <person name="Foster-Nyarko E."/>
            <person name="Jarju S."/>
            <person name="Secka A."/>
            <person name="Antonio M."/>
            <person name="Oren A."/>
            <person name="Chaudhuri R."/>
            <person name="La Ragione R.M."/>
            <person name="Hildebrand F."/>
            <person name="Pallen M.J."/>
        </authorList>
    </citation>
    <scope>NUCLEOTIDE SEQUENCE [LARGE SCALE GENOMIC DNA]</scope>
    <source>
        <strain evidence="5 6">Re31</strain>
    </source>
</reference>
<accession>A0ABR8XDV1</accession>
<dbReference type="PROSITE" id="PS00584">
    <property type="entry name" value="PFKB_KINASES_2"/>
    <property type="match status" value="1"/>
</dbReference>
<feature type="domain" description="Carbohydrate kinase PfkB" evidence="4">
    <location>
        <begin position="5"/>
        <end position="309"/>
    </location>
</feature>
<dbReference type="PANTHER" id="PTHR43085:SF54">
    <property type="entry name" value="PUTATIVE-RELATED"/>
    <property type="match status" value="1"/>
</dbReference>
<evidence type="ECO:0000313" key="6">
    <source>
        <dbReference type="Proteomes" id="UP000640930"/>
    </source>
</evidence>
<comment type="similarity">
    <text evidence="1">Belongs to the carbohydrate kinase PfkB family.</text>
</comment>
<dbReference type="EMBL" id="JACSQA010000017">
    <property type="protein sequence ID" value="MBD8027349.1"/>
    <property type="molecule type" value="Genomic_DNA"/>
</dbReference>
<evidence type="ECO:0000256" key="3">
    <source>
        <dbReference type="ARBA" id="ARBA00022777"/>
    </source>
</evidence>
<sequence>MNQPILCIGELLIDFFSNEVNTTIVESQTFTKKAGGAPANVCAAIAKLGGEAFFCGKVGNDPFGEFLYNTLLHENVHTDLLIKDSSHPTTLAFVSLQKDGQRDFVFNRGADAFLSIEDVPNQIFHKMNIVHFGSATALLPGQLKETYKKLLVDLKENNCYISFDPNFRLDLWKGQESEFIRLAYEFISKCNFLKVSDEELYLLTNEQELTKAVTVLHQFGAKSIAVTIGKEGTYFSYNGKSTTIPSIPVQAIDTTGAGDAFVGAVLYQLGKVNNPHNLSFDDWQTIIAFANKVGAKVCEKVGAIEALPTLDELENL</sequence>
<keyword evidence="3 5" id="KW-0418">Kinase</keyword>
<gene>
    <name evidence="5" type="ORF">H9636_11850</name>
</gene>
<dbReference type="InterPro" id="IPR011611">
    <property type="entry name" value="PfkB_dom"/>
</dbReference>
<dbReference type="SUPFAM" id="SSF53613">
    <property type="entry name" value="Ribokinase-like"/>
    <property type="match status" value="1"/>
</dbReference>
<proteinExistence type="inferred from homology"/>
<dbReference type="InterPro" id="IPR002173">
    <property type="entry name" value="Carboh/pur_kinase_PfkB_CS"/>
</dbReference>
<evidence type="ECO:0000259" key="4">
    <source>
        <dbReference type="Pfam" id="PF00294"/>
    </source>
</evidence>
<dbReference type="GO" id="GO:0016301">
    <property type="term" value="F:kinase activity"/>
    <property type="evidence" value="ECO:0007669"/>
    <property type="project" value="UniProtKB-KW"/>
</dbReference>
<organism evidence="5 6">
    <name type="scientific">Ureibacillus galli</name>
    <dbReference type="NCBI Taxonomy" id="2762222"/>
    <lineage>
        <taxon>Bacteria</taxon>
        <taxon>Bacillati</taxon>
        <taxon>Bacillota</taxon>
        <taxon>Bacilli</taxon>
        <taxon>Bacillales</taxon>
        <taxon>Caryophanaceae</taxon>
        <taxon>Ureibacillus</taxon>
    </lineage>
</organism>
<comment type="caution">
    <text evidence="5">The sequence shown here is derived from an EMBL/GenBank/DDBJ whole genome shotgun (WGS) entry which is preliminary data.</text>
</comment>
<protein>
    <submittedName>
        <fullName evidence="5">Carbohydrate kinase</fullName>
    </submittedName>
</protein>
<dbReference type="InterPro" id="IPR050306">
    <property type="entry name" value="PfkB_Carbo_kinase"/>
</dbReference>
<evidence type="ECO:0000256" key="1">
    <source>
        <dbReference type="ARBA" id="ARBA00010688"/>
    </source>
</evidence>